<keyword evidence="1" id="KW-1133">Transmembrane helix</keyword>
<reference evidence="3" key="1">
    <citation type="journal article" date="2014" name="Genome Announc.">
        <title>Draft Genome Sequence of Clostridium straminisolvens Strain JCM 21531T, Isolated from a Cellulose-Degrading Bacterial Community.</title>
        <authorList>
            <person name="Yuki M."/>
            <person name="Oshima K."/>
            <person name="Suda W."/>
            <person name="Sakamoto M."/>
            <person name="Kitamura K."/>
            <person name="Iida T."/>
            <person name="Hattori M."/>
            <person name="Ohkuma M."/>
        </authorList>
    </citation>
    <scope>NUCLEOTIDE SEQUENCE [LARGE SCALE GENOMIC DNA]</scope>
    <source>
        <strain evidence="3">JCM 21531</strain>
    </source>
</reference>
<dbReference type="Proteomes" id="UP000019109">
    <property type="component" value="Unassembled WGS sequence"/>
</dbReference>
<accession>W4VB67</accession>
<evidence type="ECO:0000256" key="1">
    <source>
        <dbReference type="SAM" id="Phobius"/>
    </source>
</evidence>
<dbReference type="EMBL" id="BAVR01000083">
    <property type="protein sequence ID" value="GAE90680.1"/>
    <property type="molecule type" value="Genomic_DNA"/>
</dbReference>
<evidence type="ECO:0000313" key="3">
    <source>
        <dbReference type="EMBL" id="GAE90680.1"/>
    </source>
</evidence>
<sequence length="65" mass="7351">MQWYYNLKISAKLIIGFLVLAVIAAIVGGVALVNINNMSQEDVELYEENTMVSVMLLKLLCNFRE</sequence>
<dbReference type="AlphaFoldDB" id="W4VB67"/>
<dbReference type="InterPro" id="IPR024478">
    <property type="entry name" value="HlyB_4HB_MCP"/>
</dbReference>
<organism evidence="3 4">
    <name type="scientific">Acetivibrio straminisolvens JCM 21531</name>
    <dbReference type="NCBI Taxonomy" id="1294263"/>
    <lineage>
        <taxon>Bacteria</taxon>
        <taxon>Bacillati</taxon>
        <taxon>Bacillota</taxon>
        <taxon>Clostridia</taxon>
        <taxon>Eubacteriales</taxon>
        <taxon>Oscillospiraceae</taxon>
        <taxon>Acetivibrio</taxon>
    </lineage>
</organism>
<keyword evidence="1" id="KW-0472">Membrane</keyword>
<dbReference type="STRING" id="1294263.JCM21531_4312"/>
<protein>
    <submittedName>
        <fullName evidence="3">Methyl-accepting chemotaxis protein</fullName>
    </submittedName>
</protein>
<comment type="caution">
    <text evidence="3">The sequence shown here is derived from an EMBL/GenBank/DDBJ whole genome shotgun (WGS) entry which is preliminary data.</text>
</comment>
<gene>
    <name evidence="3" type="ORF">JCM21531_4312</name>
</gene>
<keyword evidence="1" id="KW-0812">Transmembrane</keyword>
<feature type="domain" description="Chemotaxis methyl-accepting receptor HlyB-like 4HB MCP" evidence="2">
    <location>
        <begin position="6"/>
        <end position="58"/>
    </location>
</feature>
<keyword evidence="4" id="KW-1185">Reference proteome</keyword>
<feature type="transmembrane region" description="Helical" evidence="1">
    <location>
        <begin position="12"/>
        <end position="35"/>
    </location>
</feature>
<evidence type="ECO:0000313" key="4">
    <source>
        <dbReference type="Proteomes" id="UP000019109"/>
    </source>
</evidence>
<evidence type="ECO:0000259" key="2">
    <source>
        <dbReference type="Pfam" id="PF12729"/>
    </source>
</evidence>
<proteinExistence type="predicted"/>
<name>W4VB67_9FIRM</name>
<dbReference type="Pfam" id="PF12729">
    <property type="entry name" value="4HB_MCP_1"/>
    <property type="match status" value="1"/>
</dbReference>